<protein>
    <submittedName>
        <fullName evidence="1">Uncharacterized protein</fullName>
    </submittedName>
</protein>
<dbReference type="Proteomes" id="UP001230807">
    <property type="component" value="Unassembled WGS sequence"/>
</dbReference>
<dbReference type="RefSeq" id="WP_286038550.1">
    <property type="nucleotide sequence ID" value="NZ_CP183077.1"/>
</dbReference>
<keyword evidence="2" id="KW-1185">Reference proteome</keyword>
<evidence type="ECO:0000313" key="2">
    <source>
        <dbReference type="Proteomes" id="UP001230807"/>
    </source>
</evidence>
<comment type="caution">
    <text evidence="1">The sequence shown here is derived from an EMBL/GenBank/DDBJ whole genome shotgun (WGS) entry which is preliminary data.</text>
</comment>
<name>A0ABT7MSV0_9BACL</name>
<gene>
    <name evidence="1" type="ORF">QR695_14695</name>
</gene>
<reference evidence="1 2" key="1">
    <citation type="submission" date="2023-06" db="EMBL/GenBank/DDBJ databases">
        <title>Influencing factors and mechanism of Cr(VI) reduction by facultative anaerobic Exiguobacterium sp. PY14.</title>
        <authorList>
            <person name="Zou L."/>
        </authorList>
    </citation>
    <scope>NUCLEOTIDE SEQUENCE [LARGE SCALE GENOMIC DNA]</scope>
    <source>
        <strain evidence="1 2">PY14</strain>
    </source>
</reference>
<organism evidence="1 2">
    <name type="scientific">Exiguobacterium mexicanum</name>
    <dbReference type="NCBI Taxonomy" id="340146"/>
    <lineage>
        <taxon>Bacteria</taxon>
        <taxon>Bacillati</taxon>
        <taxon>Bacillota</taxon>
        <taxon>Bacilli</taxon>
        <taxon>Bacillales</taxon>
        <taxon>Bacillales Family XII. Incertae Sedis</taxon>
        <taxon>Exiguobacterium</taxon>
    </lineage>
</organism>
<accession>A0ABT7MSV0</accession>
<proteinExistence type="predicted"/>
<dbReference type="EMBL" id="JASWER010000021">
    <property type="protein sequence ID" value="MDL5378250.1"/>
    <property type="molecule type" value="Genomic_DNA"/>
</dbReference>
<evidence type="ECO:0000313" key="1">
    <source>
        <dbReference type="EMBL" id="MDL5378250.1"/>
    </source>
</evidence>
<sequence>MDILILVALLGIAGFIVTRSYTVYPSSFGDRSPVQPHASLTTKCPHCQTFVKRQEHGQTCSTCRKSF</sequence>